<dbReference type="PANTHER" id="PTHR47992">
    <property type="entry name" value="PROTEIN PHOSPHATASE"/>
    <property type="match status" value="1"/>
</dbReference>
<evidence type="ECO:0000259" key="2">
    <source>
        <dbReference type="PROSITE" id="PS51746"/>
    </source>
</evidence>
<dbReference type="GO" id="GO:0033106">
    <property type="term" value="C:cis-Golgi network membrane"/>
    <property type="evidence" value="ECO:0007669"/>
    <property type="project" value="EnsemblPlants"/>
</dbReference>
<dbReference type="FunFam" id="3.60.40.10:FF:000291">
    <property type="entry name" value="Protein phosphatase 2C 50"/>
    <property type="match status" value="1"/>
</dbReference>
<dbReference type="OMA" id="AVHPFFY"/>
<organism evidence="3 4">
    <name type="scientific">Eutrema salsugineum</name>
    <name type="common">Saltwater cress</name>
    <name type="synonym">Sisymbrium salsugineum</name>
    <dbReference type="NCBI Taxonomy" id="72664"/>
    <lineage>
        <taxon>Eukaryota</taxon>
        <taxon>Viridiplantae</taxon>
        <taxon>Streptophyta</taxon>
        <taxon>Embryophyta</taxon>
        <taxon>Tracheophyta</taxon>
        <taxon>Spermatophyta</taxon>
        <taxon>Magnoliopsida</taxon>
        <taxon>eudicotyledons</taxon>
        <taxon>Gunneridae</taxon>
        <taxon>Pentapetalae</taxon>
        <taxon>rosids</taxon>
        <taxon>malvids</taxon>
        <taxon>Brassicales</taxon>
        <taxon>Brassicaceae</taxon>
        <taxon>Eutremeae</taxon>
        <taxon>Eutrema</taxon>
    </lineage>
</organism>
<dbReference type="GO" id="GO:0009658">
    <property type="term" value="P:chloroplast organization"/>
    <property type="evidence" value="ECO:0007669"/>
    <property type="project" value="EnsemblPlants"/>
</dbReference>
<feature type="compositionally biased region" description="Low complexity" evidence="1">
    <location>
        <begin position="25"/>
        <end position="34"/>
    </location>
</feature>
<dbReference type="InterPro" id="IPR015655">
    <property type="entry name" value="PP2C"/>
</dbReference>
<dbReference type="eggNOG" id="KOG0698">
    <property type="taxonomic scope" value="Eukaryota"/>
</dbReference>
<protein>
    <recommendedName>
        <fullName evidence="2">PPM-type phosphatase domain-containing protein</fullName>
    </recommendedName>
</protein>
<evidence type="ECO:0000313" key="3">
    <source>
        <dbReference type="EMBL" id="ESQ42457.1"/>
    </source>
</evidence>
<dbReference type="GO" id="GO:0005829">
    <property type="term" value="C:cytosol"/>
    <property type="evidence" value="ECO:0007669"/>
    <property type="project" value="EnsemblPlants"/>
</dbReference>
<sequence>MLTSSNDRMAEICYENESGMMKTTSTVVKKTTPTTKKRERSSSQAARRRRMEIRRFKFVSGGEQDDVFVDGEVQKRRRRESAVASAVIYELAKTETAKEVVVLCESLSSTVVALPDPEAYPKYGVASVCGRRREMEDAVAVHPFFFRQQTEYSSSSGFLYCGVYDGHGCSHVAMRCRERLHELVREEFEADADWEMSLARSFTRMDLEVVALNAGGAASCRCELQRPNCDAVGSTAVVSVLTPEKIVVANCGDSRAVLCRNGKPIALSSDHKVYLFYASLSHSLSFYQPDRPDELDRIQAAGGRVIYWDGPRVLGVLAMSRAIGDNYLKPYVISKPEVTVTDRVNEDDFLILASDGLWDVVSNETACNVVRMCLRGKVNSQLPASPERDVAGAGNVVVGGGEMPDKACEEASILLTRLALARQSSDNVSVVVVDLRRDA</sequence>
<dbReference type="GO" id="GO:0009414">
    <property type="term" value="P:response to water deprivation"/>
    <property type="evidence" value="ECO:0007669"/>
    <property type="project" value="EnsemblPlants"/>
</dbReference>
<dbReference type="Pfam" id="PF00481">
    <property type="entry name" value="PP2C"/>
    <property type="match status" value="2"/>
</dbReference>
<evidence type="ECO:0000256" key="1">
    <source>
        <dbReference type="SAM" id="MobiDB-lite"/>
    </source>
</evidence>
<dbReference type="GO" id="GO:0004722">
    <property type="term" value="F:protein serine/threonine phosphatase activity"/>
    <property type="evidence" value="ECO:0007669"/>
    <property type="project" value="EnsemblPlants"/>
</dbReference>
<dbReference type="GO" id="GO:0009737">
    <property type="term" value="P:response to abscisic acid"/>
    <property type="evidence" value="ECO:0007669"/>
    <property type="project" value="EnsemblPlants"/>
</dbReference>
<dbReference type="Gramene" id="ESQ42457">
    <property type="protein sequence ID" value="ESQ42457"/>
    <property type="gene ID" value="EUTSA_v10013567mg"/>
</dbReference>
<dbReference type="CDD" id="cd00143">
    <property type="entry name" value="PP2Cc"/>
    <property type="match status" value="1"/>
</dbReference>
<dbReference type="Proteomes" id="UP000030689">
    <property type="component" value="Unassembled WGS sequence"/>
</dbReference>
<evidence type="ECO:0000313" key="4">
    <source>
        <dbReference type="Proteomes" id="UP000030689"/>
    </source>
</evidence>
<keyword evidence="4" id="KW-1185">Reference proteome</keyword>
<dbReference type="AlphaFoldDB" id="V4LJ40"/>
<gene>
    <name evidence="3" type="ORF">EUTSA_v10013567mg</name>
</gene>
<proteinExistence type="predicted"/>
<reference evidence="3 4" key="1">
    <citation type="journal article" date="2013" name="Front. Plant Sci.">
        <title>The Reference Genome of the Halophytic Plant Eutrema salsugineum.</title>
        <authorList>
            <person name="Yang R."/>
            <person name="Jarvis D.E."/>
            <person name="Chen H."/>
            <person name="Beilstein M.A."/>
            <person name="Grimwood J."/>
            <person name="Jenkins J."/>
            <person name="Shu S."/>
            <person name="Prochnik S."/>
            <person name="Xin M."/>
            <person name="Ma C."/>
            <person name="Schmutz J."/>
            <person name="Wing R.A."/>
            <person name="Mitchell-Olds T."/>
            <person name="Schumaker K.S."/>
            <person name="Wang X."/>
        </authorList>
    </citation>
    <scope>NUCLEOTIDE SEQUENCE [LARGE SCALE GENOMIC DNA]</scope>
</reference>
<feature type="domain" description="PPM-type phosphatase" evidence="2">
    <location>
        <begin position="122"/>
        <end position="435"/>
    </location>
</feature>
<dbReference type="STRING" id="72664.V4LJ40"/>
<dbReference type="InterPro" id="IPR036457">
    <property type="entry name" value="PPM-type-like_dom_sf"/>
</dbReference>
<dbReference type="InterPro" id="IPR001932">
    <property type="entry name" value="PPM-type_phosphatase-like_dom"/>
</dbReference>
<dbReference type="EMBL" id="KI517464">
    <property type="protein sequence ID" value="ESQ42457.1"/>
    <property type="molecule type" value="Genomic_DNA"/>
</dbReference>
<dbReference type="PROSITE" id="PS51746">
    <property type="entry name" value="PPM_2"/>
    <property type="match status" value="1"/>
</dbReference>
<feature type="region of interest" description="Disordered" evidence="1">
    <location>
        <begin position="25"/>
        <end position="48"/>
    </location>
</feature>
<dbReference type="Gene3D" id="3.60.40.10">
    <property type="entry name" value="PPM-type phosphatase domain"/>
    <property type="match status" value="1"/>
</dbReference>
<dbReference type="GO" id="GO:0010118">
    <property type="term" value="P:stomatal movement"/>
    <property type="evidence" value="ECO:0007669"/>
    <property type="project" value="EnsemblPlants"/>
</dbReference>
<dbReference type="GO" id="GO:0010150">
    <property type="term" value="P:leaf senescence"/>
    <property type="evidence" value="ECO:0007669"/>
    <property type="project" value="EnsemblPlants"/>
</dbReference>
<accession>V4LJ40</accession>
<dbReference type="SMART" id="SM00332">
    <property type="entry name" value="PP2Cc"/>
    <property type="match status" value="1"/>
</dbReference>
<name>V4LJ40_EUTSA</name>
<dbReference type="GO" id="GO:0009788">
    <property type="term" value="P:negative regulation of abscisic acid-activated signaling pathway"/>
    <property type="evidence" value="ECO:0007669"/>
    <property type="project" value="EnsemblPlants"/>
</dbReference>
<dbReference type="GO" id="GO:0005634">
    <property type="term" value="C:nucleus"/>
    <property type="evidence" value="ECO:0007669"/>
    <property type="project" value="EnsemblPlants"/>
</dbReference>
<dbReference type="SUPFAM" id="SSF81606">
    <property type="entry name" value="PP2C-like"/>
    <property type="match status" value="1"/>
</dbReference>